<dbReference type="EMBL" id="BMNK01000001">
    <property type="protein sequence ID" value="GGP02043.1"/>
    <property type="molecule type" value="Genomic_DNA"/>
</dbReference>
<evidence type="ECO:0000313" key="2">
    <source>
        <dbReference type="EMBL" id="GGP02043.1"/>
    </source>
</evidence>
<proteinExistence type="predicted"/>
<dbReference type="Proteomes" id="UP000660745">
    <property type="component" value="Unassembled WGS sequence"/>
</dbReference>
<evidence type="ECO:0008006" key="4">
    <source>
        <dbReference type="Google" id="ProtNLM"/>
    </source>
</evidence>
<reference evidence="2" key="1">
    <citation type="journal article" date="2014" name="Int. J. Syst. Evol. Microbiol.">
        <title>Complete genome sequence of Corynebacterium casei LMG S-19264T (=DSM 44701T), isolated from a smear-ripened cheese.</title>
        <authorList>
            <consortium name="US DOE Joint Genome Institute (JGI-PGF)"/>
            <person name="Walter F."/>
            <person name="Albersmeier A."/>
            <person name="Kalinowski J."/>
            <person name="Ruckert C."/>
        </authorList>
    </citation>
    <scope>NUCLEOTIDE SEQUENCE</scope>
    <source>
        <strain evidence="2">CGMCC 4.7430</strain>
    </source>
</reference>
<accession>A0A918A329</accession>
<name>A0A918A329_9ACTN</name>
<reference evidence="2" key="2">
    <citation type="submission" date="2020-09" db="EMBL/GenBank/DDBJ databases">
        <authorList>
            <person name="Sun Q."/>
            <person name="Zhou Y."/>
        </authorList>
    </citation>
    <scope>NUCLEOTIDE SEQUENCE</scope>
    <source>
        <strain evidence="2">CGMCC 4.7430</strain>
    </source>
</reference>
<evidence type="ECO:0000313" key="3">
    <source>
        <dbReference type="Proteomes" id="UP000660745"/>
    </source>
</evidence>
<sequence>MSVSTDFGAVDLTPDPDRPGFWVLLFDYFPQSYVDLADPRHLRFTYVQWLASIADRVADPGAPIRALHLGGGGLTLPRYVAATRPGSAQLVVDRDAALMEAVRRALPLPADAAIEICIADARDAMRSSRPRAYDLIVTDVLTRTGVPARLTSLEFATEAAGALKQGGQYALNILDSLPFDFARRQVATLRAAFGDVCLFGEPDVLRGDRIGNLLLVGANGSLPTRALAEWAGRAPAPVRLLSGGELECFAGDARSVADADAVDSPPAVPLQK</sequence>
<dbReference type="GO" id="GO:0006596">
    <property type="term" value="P:polyamine biosynthetic process"/>
    <property type="evidence" value="ECO:0007669"/>
    <property type="project" value="UniProtKB-KW"/>
</dbReference>
<dbReference type="InterPro" id="IPR029063">
    <property type="entry name" value="SAM-dependent_MTases_sf"/>
</dbReference>
<keyword evidence="1" id="KW-0620">Polyamine biosynthesis</keyword>
<dbReference type="SUPFAM" id="SSF53335">
    <property type="entry name" value="S-adenosyl-L-methionine-dependent methyltransferases"/>
    <property type="match status" value="1"/>
</dbReference>
<protein>
    <recommendedName>
        <fullName evidence="4">Spermidine synthase-like protein</fullName>
    </recommendedName>
</protein>
<dbReference type="NCBIfam" id="NF037959">
    <property type="entry name" value="MFS_SpdSyn"/>
    <property type="match status" value="1"/>
</dbReference>
<dbReference type="PANTHER" id="PTHR43317:SF1">
    <property type="entry name" value="THERMOSPERMINE SYNTHASE ACAULIS5"/>
    <property type="match status" value="1"/>
</dbReference>
<evidence type="ECO:0000256" key="1">
    <source>
        <dbReference type="ARBA" id="ARBA00023115"/>
    </source>
</evidence>
<dbReference type="AlphaFoldDB" id="A0A918A329"/>
<comment type="caution">
    <text evidence="2">The sequence shown here is derived from an EMBL/GenBank/DDBJ whole genome shotgun (WGS) entry which is preliminary data.</text>
</comment>
<dbReference type="Gene3D" id="3.40.50.150">
    <property type="entry name" value="Vaccinia Virus protein VP39"/>
    <property type="match status" value="1"/>
</dbReference>
<keyword evidence="3" id="KW-1185">Reference proteome</keyword>
<gene>
    <name evidence="2" type="ORF">GCM10012278_07700</name>
</gene>
<organism evidence="2 3">
    <name type="scientific">Nonomuraea glycinis</name>
    <dbReference type="NCBI Taxonomy" id="2047744"/>
    <lineage>
        <taxon>Bacteria</taxon>
        <taxon>Bacillati</taxon>
        <taxon>Actinomycetota</taxon>
        <taxon>Actinomycetes</taxon>
        <taxon>Streptosporangiales</taxon>
        <taxon>Streptosporangiaceae</taxon>
        <taxon>Nonomuraea</taxon>
    </lineage>
</organism>
<dbReference type="PANTHER" id="PTHR43317">
    <property type="entry name" value="THERMOSPERMINE SYNTHASE ACAULIS5"/>
    <property type="match status" value="1"/>
</dbReference>